<dbReference type="PRINTS" id="PR00149">
    <property type="entry name" value="FUMRATELYASE"/>
</dbReference>
<name>A0A8S1HPX4_9PELO</name>
<evidence type="ECO:0000259" key="4">
    <source>
        <dbReference type="SMART" id="SM00998"/>
    </source>
</evidence>
<dbReference type="Gene3D" id="3.10.620.10">
    <property type="entry name" value="Protein N-terminal glutamine amidohydrolase, alpha beta roll"/>
    <property type="match status" value="1"/>
</dbReference>
<dbReference type="AlphaFoldDB" id="A0A8S1HPX4"/>
<dbReference type="NCBIfam" id="TIGR00928">
    <property type="entry name" value="purB"/>
    <property type="match status" value="1"/>
</dbReference>
<dbReference type="InterPro" id="IPR020557">
    <property type="entry name" value="Fumarate_lyase_CS"/>
</dbReference>
<dbReference type="OrthoDB" id="406045at2759"/>
<dbReference type="InterPro" id="IPR019468">
    <property type="entry name" value="AdenyloSucc_lyase_C"/>
</dbReference>
<dbReference type="InterPro" id="IPR000362">
    <property type="entry name" value="Fumarate_lyase_fam"/>
</dbReference>
<dbReference type="Gene3D" id="1.20.200.10">
    <property type="entry name" value="Fumarase/aspartase (Central domain)"/>
    <property type="match status" value="1"/>
</dbReference>
<dbReference type="PANTHER" id="PTHR43172:SF1">
    <property type="entry name" value="ADENYLOSUCCINATE LYASE"/>
    <property type="match status" value="1"/>
</dbReference>
<dbReference type="InterPro" id="IPR004769">
    <property type="entry name" value="Pur_lyase"/>
</dbReference>
<gene>
    <name evidence="5" type="ORF">CAUJ_LOCUS12210</name>
</gene>
<evidence type="ECO:0000256" key="1">
    <source>
        <dbReference type="ARBA" id="ARBA00003923"/>
    </source>
</evidence>
<dbReference type="Gene3D" id="1.10.275.60">
    <property type="match status" value="1"/>
</dbReference>
<evidence type="ECO:0000313" key="6">
    <source>
        <dbReference type="Proteomes" id="UP000835052"/>
    </source>
</evidence>
<dbReference type="EMBL" id="CAJGYM010000070">
    <property type="protein sequence ID" value="CAD6196295.1"/>
    <property type="molecule type" value="Genomic_DNA"/>
</dbReference>
<accession>A0A8S1HPX4</accession>
<keyword evidence="2" id="KW-0456">Lyase</keyword>
<dbReference type="SUPFAM" id="SSF48557">
    <property type="entry name" value="L-aspartase-like"/>
    <property type="match status" value="1"/>
</dbReference>
<dbReference type="InterPro" id="IPR023128">
    <property type="entry name" value="Prot_N_Gln_amidohydro_ab_roll"/>
</dbReference>
<proteinExistence type="predicted"/>
<dbReference type="Gene3D" id="1.10.40.30">
    <property type="entry name" value="Fumarase/aspartase (C-terminal domain)"/>
    <property type="match status" value="1"/>
</dbReference>
<evidence type="ECO:0000256" key="3">
    <source>
        <dbReference type="SAM" id="MobiDB-lite"/>
    </source>
</evidence>
<comment type="function">
    <text evidence="1">Mediates the side-chain deamidation of N-terminal glutamine residues to glutamate, an important step in N-end rule pathway of protein degradation. Conversion of the resulting N-terminal glutamine to glutamate renders the protein susceptible to arginylation, polyubiquitination and degradation as specified by the N-end rule. Does not act on substrates with internal or C-terminal glutamine and does not act on non-glutamine residues in any position.</text>
</comment>
<dbReference type="InterPro" id="IPR008948">
    <property type="entry name" value="L-Aspartase-like"/>
</dbReference>
<dbReference type="PROSITE" id="PS00163">
    <property type="entry name" value="FUMARATE_LYASES"/>
    <property type="match status" value="1"/>
</dbReference>
<comment type="caution">
    <text evidence="5">The sequence shown here is derived from an EMBL/GenBank/DDBJ whole genome shotgun (WGS) entry which is preliminary data.</text>
</comment>
<dbReference type="GO" id="GO:0016811">
    <property type="term" value="F:hydrolase activity, acting on carbon-nitrogen (but not peptide) bonds, in linear amides"/>
    <property type="evidence" value="ECO:0007669"/>
    <property type="project" value="InterPro"/>
</dbReference>
<feature type="domain" description="Adenylosuccinate lyase C-terminal" evidence="4">
    <location>
        <begin position="376"/>
        <end position="455"/>
    </location>
</feature>
<dbReference type="Pfam" id="PF00206">
    <property type="entry name" value="Lyase_1"/>
    <property type="match status" value="1"/>
</dbReference>
<keyword evidence="6" id="KW-1185">Reference proteome</keyword>
<reference evidence="5" key="1">
    <citation type="submission" date="2020-10" db="EMBL/GenBank/DDBJ databases">
        <authorList>
            <person name="Kikuchi T."/>
        </authorList>
    </citation>
    <scope>NUCLEOTIDE SEQUENCE</scope>
    <source>
        <strain evidence="5">NKZ352</strain>
    </source>
</reference>
<evidence type="ECO:0000313" key="5">
    <source>
        <dbReference type="EMBL" id="CAD6196295.1"/>
    </source>
</evidence>
<feature type="region of interest" description="Disordered" evidence="3">
    <location>
        <begin position="618"/>
        <end position="638"/>
    </location>
</feature>
<dbReference type="GO" id="GO:0005829">
    <property type="term" value="C:cytosol"/>
    <property type="evidence" value="ECO:0007669"/>
    <property type="project" value="TreeGrafter"/>
</dbReference>
<dbReference type="CDD" id="cd03302">
    <property type="entry name" value="Adenylsuccinate_lyase_2"/>
    <property type="match status" value="1"/>
</dbReference>
<protein>
    <recommendedName>
        <fullName evidence="4">Adenylosuccinate lyase C-terminal domain-containing protein</fullName>
    </recommendedName>
</protein>
<feature type="compositionally biased region" description="Pro residues" evidence="3">
    <location>
        <begin position="626"/>
        <end position="637"/>
    </location>
</feature>
<dbReference type="PANTHER" id="PTHR43172">
    <property type="entry name" value="ADENYLOSUCCINATE LYASE"/>
    <property type="match status" value="1"/>
</dbReference>
<dbReference type="GO" id="GO:0070626">
    <property type="term" value="F:(S)-2-(5-amino-1-(5-phospho-D-ribosyl)imidazole-4-carboxamido) succinate lyase (fumarate-forming) activity"/>
    <property type="evidence" value="ECO:0007669"/>
    <property type="project" value="TreeGrafter"/>
</dbReference>
<dbReference type="Proteomes" id="UP000835052">
    <property type="component" value="Unassembled WGS sequence"/>
</dbReference>
<organism evidence="5 6">
    <name type="scientific">Caenorhabditis auriculariae</name>
    <dbReference type="NCBI Taxonomy" id="2777116"/>
    <lineage>
        <taxon>Eukaryota</taxon>
        <taxon>Metazoa</taxon>
        <taxon>Ecdysozoa</taxon>
        <taxon>Nematoda</taxon>
        <taxon>Chromadorea</taxon>
        <taxon>Rhabditida</taxon>
        <taxon>Rhabditina</taxon>
        <taxon>Rhabditomorpha</taxon>
        <taxon>Rhabditoidea</taxon>
        <taxon>Rhabditidae</taxon>
        <taxon>Peloderinae</taxon>
        <taxon>Caenorhabditis</taxon>
    </lineage>
</organism>
<dbReference type="InterPro" id="IPR022761">
    <property type="entry name" value="Fumarate_lyase_N"/>
</dbReference>
<dbReference type="Pfam" id="PF09764">
    <property type="entry name" value="Nt_Gln_amidase"/>
    <property type="match status" value="1"/>
</dbReference>
<evidence type="ECO:0000256" key="2">
    <source>
        <dbReference type="ARBA" id="ARBA00023239"/>
    </source>
</evidence>
<dbReference type="SMART" id="SM00998">
    <property type="entry name" value="ADSL_C"/>
    <property type="match status" value="1"/>
</dbReference>
<dbReference type="GO" id="GO:0044208">
    <property type="term" value="P:'de novo' AMP biosynthetic process"/>
    <property type="evidence" value="ECO:0007669"/>
    <property type="project" value="TreeGrafter"/>
</dbReference>
<dbReference type="GO" id="GO:0004018">
    <property type="term" value="F:N6-(1,2-dicarboxyethyl)AMP AMP-lyase (fumarate-forming) activity"/>
    <property type="evidence" value="ECO:0007669"/>
    <property type="project" value="InterPro"/>
</dbReference>
<sequence length="677" mass="77333">MCSEDKYQSVLASRYCKNSPLMDYLSETRKASLWRQLWIWLAEAEHELGLKQINEEAIEEMKKNRDVFDWPLIRSEEKKLKHDVMAHNHAFGKICPKAAGIIHLGATSCFVQDNADLIAFRDSIDHILRRFATVLDRLSTFALENKEVVTVGRTHYQTASLVTVGKRAALWAQEFLMAFQQIAEFRDKMRFRGIKGATGTQDSFLTLFSGDEEKVEKLDILVTEKAGFKNRFLISGQTYSRQQDAQLIFALSLLGAAAKKVCTDVRVLQAFGELLEPFEKDQIGSSAMPYKKNPMKSERCCSLARKLINAPQEALTILADQGLERTLDDSAGRRILIPDCLLTAEALLTTLQNIFEGLKVQTENVKKIVEAELPFLGLEKAMMFLTEEGVDRQKAHAVIRETALAAKELQLKQRVDMRTMMENEFFDSVREKVVALVSNPLNFTGRCVSQTVKFVKEELQPVVEKYVDPNSGRVQLDRSTTFQMGLPSRKDSPYTSHYCEENIFKLCQLLEGNEKAFAVFISNGKKTIPLWSQRLSSNGSYVLWDYHVILIIRGGSPAEESLVYDLDSSLSYPTKFSEYWQKTFRPDIPLKNVFSRRFRVTPHKDFVATFSSDRQHMKNEDGTWQMPPPTWDPPNPQSPSNMEAFIEMSLEFGATRLMDETAFHDFFTQRLSNVFDK</sequence>
<dbReference type="InterPro" id="IPR037132">
    <property type="entry name" value="N_Gln_amidohydro_ab_roll_sf"/>
</dbReference>